<name>A0ABV3H4A3_9ACTN</name>
<organism evidence="1 2">
    <name type="scientific">Nonomuraea bangladeshensis</name>
    <dbReference type="NCBI Taxonomy" id="404385"/>
    <lineage>
        <taxon>Bacteria</taxon>
        <taxon>Bacillati</taxon>
        <taxon>Actinomycetota</taxon>
        <taxon>Actinomycetes</taxon>
        <taxon>Streptosporangiales</taxon>
        <taxon>Streptosporangiaceae</taxon>
        <taxon>Nonomuraea</taxon>
    </lineage>
</organism>
<reference evidence="1 2" key="1">
    <citation type="submission" date="2024-06" db="EMBL/GenBank/DDBJ databases">
        <title>The Natural Products Discovery Center: Release of the First 8490 Sequenced Strains for Exploring Actinobacteria Biosynthetic Diversity.</title>
        <authorList>
            <person name="Kalkreuter E."/>
            <person name="Kautsar S.A."/>
            <person name="Yang D."/>
            <person name="Bader C.D."/>
            <person name="Teijaro C.N."/>
            <person name="Fluegel L."/>
            <person name="Davis C.M."/>
            <person name="Simpson J.R."/>
            <person name="Lauterbach L."/>
            <person name="Steele A.D."/>
            <person name="Gui C."/>
            <person name="Meng S."/>
            <person name="Li G."/>
            <person name="Viehrig K."/>
            <person name="Ye F."/>
            <person name="Su P."/>
            <person name="Kiefer A.F."/>
            <person name="Nichols A."/>
            <person name="Cepeda A.J."/>
            <person name="Yan W."/>
            <person name="Fan B."/>
            <person name="Jiang Y."/>
            <person name="Adhikari A."/>
            <person name="Zheng C.-J."/>
            <person name="Schuster L."/>
            <person name="Cowan T.M."/>
            <person name="Smanski M.J."/>
            <person name="Chevrette M.G."/>
            <person name="De Carvalho L.P.S."/>
            <person name="Shen B."/>
        </authorList>
    </citation>
    <scope>NUCLEOTIDE SEQUENCE [LARGE SCALE GENOMIC DNA]</scope>
    <source>
        <strain evidence="1 2">NPDC049574</strain>
    </source>
</reference>
<protein>
    <submittedName>
        <fullName evidence="1">Uncharacterized protein</fullName>
    </submittedName>
</protein>
<proteinExistence type="predicted"/>
<evidence type="ECO:0000313" key="1">
    <source>
        <dbReference type="EMBL" id="MEV4287362.1"/>
    </source>
</evidence>
<comment type="caution">
    <text evidence="1">The sequence shown here is derived from an EMBL/GenBank/DDBJ whole genome shotgun (WGS) entry which is preliminary data.</text>
</comment>
<keyword evidence="2" id="KW-1185">Reference proteome</keyword>
<dbReference type="RefSeq" id="WP_364450734.1">
    <property type="nucleotide sequence ID" value="NZ_JBFARM010000005.1"/>
</dbReference>
<sequence length="75" mass="7877">MAKPTLPVTLHLGDITTADLGTVTVPFTTTGTATKDSAGQWFVEVKVDQAALQQAIADVLRTAADKLERGLTHGD</sequence>
<dbReference type="Proteomes" id="UP001552427">
    <property type="component" value="Unassembled WGS sequence"/>
</dbReference>
<evidence type="ECO:0000313" key="2">
    <source>
        <dbReference type="Proteomes" id="UP001552427"/>
    </source>
</evidence>
<gene>
    <name evidence="1" type="ORF">AB0K40_17800</name>
</gene>
<dbReference type="EMBL" id="JBFARM010000005">
    <property type="protein sequence ID" value="MEV4287362.1"/>
    <property type="molecule type" value="Genomic_DNA"/>
</dbReference>
<accession>A0ABV3H4A3</accession>